<accession>A0A1G2S904</accession>
<protein>
    <submittedName>
        <fullName evidence="1">Uncharacterized protein</fullName>
    </submittedName>
</protein>
<dbReference type="AlphaFoldDB" id="A0A1G2S904"/>
<organism evidence="1 2">
    <name type="scientific">Candidatus Yonathbacteria bacterium RIFCSPHIGHO2_02_FULL_44_14</name>
    <dbReference type="NCBI Taxonomy" id="1802724"/>
    <lineage>
        <taxon>Bacteria</taxon>
        <taxon>Candidatus Yonathiibacteriota</taxon>
    </lineage>
</organism>
<evidence type="ECO:0000313" key="1">
    <source>
        <dbReference type="EMBL" id="OHA81062.1"/>
    </source>
</evidence>
<dbReference type="EMBL" id="MHUT01000011">
    <property type="protein sequence ID" value="OHA81062.1"/>
    <property type="molecule type" value="Genomic_DNA"/>
</dbReference>
<name>A0A1G2S904_9BACT</name>
<comment type="caution">
    <text evidence="1">The sequence shown here is derived from an EMBL/GenBank/DDBJ whole genome shotgun (WGS) entry which is preliminary data.</text>
</comment>
<gene>
    <name evidence="1" type="ORF">A3D51_01780</name>
</gene>
<dbReference type="Proteomes" id="UP000179118">
    <property type="component" value="Unassembled WGS sequence"/>
</dbReference>
<reference evidence="1 2" key="1">
    <citation type="journal article" date="2016" name="Nat. Commun.">
        <title>Thousands of microbial genomes shed light on interconnected biogeochemical processes in an aquifer system.</title>
        <authorList>
            <person name="Anantharaman K."/>
            <person name="Brown C.T."/>
            <person name="Hug L.A."/>
            <person name="Sharon I."/>
            <person name="Castelle C.J."/>
            <person name="Probst A.J."/>
            <person name="Thomas B.C."/>
            <person name="Singh A."/>
            <person name="Wilkins M.J."/>
            <person name="Karaoz U."/>
            <person name="Brodie E.L."/>
            <person name="Williams K.H."/>
            <person name="Hubbard S.S."/>
            <person name="Banfield J.F."/>
        </authorList>
    </citation>
    <scope>NUCLEOTIDE SEQUENCE [LARGE SCALE GENOMIC DNA]</scope>
</reference>
<evidence type="ECO:0000313" key="2">
    <source>
        <dbReference type="Proteomes" id="UP000179118"/>
    </source>
</evidence>
<sequence length="67" mass="7331">MSEASSKYYPAVSAAGVYIHRKKFISDIDKSPNAESPDSATLLHEQSEFKVLPSGFCGMGPIFQNYS</sequence>
<proteinExistence type="predicted"/>